<evidence type="ECO:0000256" key="1">
    <source>
        <dbReference type="SAM" id="MobiDB-lite"/>
    </source>
</evidence>
<dbReference type="Proteomes" id="UP001295444">
    <property type="component" value="Chromosome 01"/>
</dbReference>
<organism evidence="2 3">
    <name type="scientific">Pelobates cultripes</name>
    <name type="common">Western spadefoot toad</name>
    <dbReference type="NCBI Taxonomy" id="61616"/>
    <lineage>
        <taxon>Eukaryota</taxon>
        <taxon>Metazoa</taxon>
        <taxon>Chordata</taxon>
        <taxon>Craniata</taxon>
        <taxon>Vertebrata</taxon>
        <taxon>Euteleostomi</taxon>
        <taxon>Amphibia</taxon>
        <taxon>Batrachia</taxon>
        <taxon>Anura</taxon>
        <taxon>Pelobatoidea</taxon>
        <taxon>Pelobatidae</taxon>
        <taxon>Pelobates</taxon>
    </lineage>
</organism>
<evidence type="ECO:0000313" key="3">
    <source>
        <dbReference type="Proteomes" id="UP001295444"/>
    </source>
</evidence>
<keyword evidence="3" id="KW-1185">Reference proteome</keyword>
<protein>
    <submittedName>
        <fullName evidence="2">Uncharacterized protein</fullName>
    </submittedName>
</protein>
<accession>A0AAD1VI73</accession>
<name>A0AAD1VI73_PELCU</name>
<sequence length="157" mass="17618">MEVPTTQDGRRQASLLTTTESTLMKLDRILEDVWRKIEERQRRANSHHPSHPAVQRHVPTTQRRNGFAPRTRPERSAPGGKSAHGAPPQTSPSKSGLKRHCREAHSPGSCAKRSFLNPPIVCLHAARTVGRGWRRSHHVVYPNYGLEEDCMPTRGIG</sequence>
<dbReference type="EMBL" id="OW240912">
    <property type="protein sequence ID" value="CAH2219312.1"/>
    <property type="molecule type" value="Genomic_DNA"/>
</dbReference>
<reference evidence="2" key="1">
    <citation type="submission" date="2022-03" db="EMBL/GenBank/DDBJ databases">
        <authorList>
            <person name="Alioto T."/>
            <person name="Alioto T."/>
            <person name="Gomez Garrido J."/>
        </authorList>
    </citation>
    <scope>NUCLEOTIDE SEQUENCE</scope>
</reference>
<dbReference type="AlphaFoldDB" id="A0AAD1VI73"/>
<proteinExistence type="predicted"/>
<feature type="region of interest" description="Disordered" evidence="1">
    <location>
        <begin position="40"/>
        <end position="110"/>
    </location>
</feature>
<evidence type="ECO:0000313" key="2">
    <source>
        <dbReference type="EMBL" id="CAH2219312.1"/>
    </source>
</evidence>
<gene>
    <name evidence="2" type="ORF">PECUL_23A021119</name>
</gene>